<dbReference type="AlphaFoldDB" id="A0A081CAY7"/>
<dbReference type="SUPFAM" id="SSF55073">
    <property type="entry name" value="Nucleotide cyclase"/>
    <property type="match status" value="1"/>
</dbReference>
<dbReference type="GO" id="GO:0035556">
    <property type="term" value="P:intracellular signal transduction"/>
    <property type="evidence" value="ECO:0007669"/>
    <property type="project" value="InterPro"/>
</dbReference>
<dbReference type="SMART" id="SM00044">
    <property type="entry name" value="CYCc"/>
    <property type="match status" value="1"/>
</dbReference>
<dbReference type="PROSITE" id="PS50125">
    <property type="entry name" value="GUANYLATE_CYCLASE_2"/>
    <property type="match status" value="1"/>
</dbReference>
<dbReference type="Proteomes" id="UP000030661">
    <property type="component" value="Unassembled WGS sequence"/>
</dbReference>
<evidence type="ECO:0000313" key="2">
    <source>
        <dbReference type="EMBL" id="GAK61742.1"/>
    </source>
</evidence>
<sequence length="448" mass="49541">MEQTSDNVAVVNVPSKRNKMDLVAQFWEAADRPLVKEQRSETSSSQDDSTALTPYALPGFMLAEMMNSERIPSLEVVSNLLTLLGTERKVNDVLQAVVEQLVHAIPGATRGALVLYDGLNGTLLLQAYISANGPSVDKTLVQQVITEQKGLIWQSPEEKEEDDQNSRSIEAAMYAPLLWQDHVLGVICVDTPHPGTRFIAEDLQFLSAVAQCLAMAMMNQQLQETLREKAKLLERVLASFSPKVGQKLIERSRHGKLRPGGKKSEVTILYVDIRGFTRMSTGRDAEDVVDILNAYFSPLMKAIFHYDGIIDKFVGDAILAVFGSPESDANQYRKAIQAAWEMQAAVQALNTDRNARGQVTCDIGIGIHCGEVLHGFIGAAEQVEFTVIGDAVNRASRYCDGANAGEVLISPEVYQRVWEIVKEERTAIQTKHEGAFLAYRIKEVYLKS</sequence>
<dbReference type="Gene3D" id="3.30.70.1230">
    <property type="entry name" value="Nucleotide cyclase"/>
    <property type="match status" value="1"/>
</dbReference>
<evidence type="ECO:0000259" key="1">
    <source>
        <dbReference type="PROSITE" id="PS50125"/>
    </source>
</evidence>
<proteinExistence type="predicted"/>
<keyword evidence="3" id="KW-1185">Reference proteome</keyword>
<gene>
    <name evidence="2" type="ORF">U27_02571</name>
</gene>
<dbReference type="SUPFAM" id="SSF55781">
    <property type="entry name" value="GAF domain-like"/>
    <property type="match status" value="1"/>
</dbReference>
<dbReference type="eggNOG" id="COG2203">
    <property type="taxonomic scope" value="Bacteria"/>
</dbReference>
<organism evidence="2 3">
    <name type="scientific">Vecturithrix granuli</name>
    <dbReference type="NCBI Taxonomy" id="1499967"/>
    <lineage>
        <taxon>Bacteria</taxon>
        <taxon>Candidatus Moduliflexota</taxon>
        <taxon>Candidatus Vecturitrichia</taxon>
        <taxon>Candidatus Vecturitrichales</taxon>
        <taxon>Candidatus Vecturitrichaceae</taxon>
        <taxon>Candidatus Vecturithrix</taxon>
    </lineage>
</organism>
<name>A0A081CAY7_VECG1</name>
<dbReference type="InterPro" id="IPR029787">
    <property type="entry name" value="Nucleotide_cyclase"/>
</dbReference>
<dbReference type="HOGENOM" id="CLU_610674_0_0_0"/>
<dbReference type="GO" id="GO:0009190">
    <property type="term" value="P:cyclic nucleotide biosynthetic process"/>
    <property type="evidence" value="ECO:0007669"/>
    <property type="project" value="InterPro"/>
</dbReference>
<dbReference type="Pfam" id="PF00211">
    <property type="entry name" value="Guanylate_cyc"/>
    <property type="match status" value="1"/>
</dbReference>
<dbReference type="PANTHER" id="PTHR43081">
    <property type="entry name" value="ADENYLATE CYCLASE, TERMINAL-DIFFERENTIATION SPECIFIC-RELATED"/>
    <property type="match status" value="1"/>
</dbReference>
<dbReference type="PANTHER" id="PTHR43081:SF1">
    <property type="entry name" value="ADENYLATE CYCLASE, TERMINAL-DIFFERENTIATION SPECIFIC"/>
    <property type="match status" value="1"/>
</dbReference>
<protein>
    <submittedName>
        <fullName evidence="2">Adenylate/guanylate cyclase</fullName>
    </submittedName>
</protein>
<dbReference type="Gene3D" id="3.30.450.40">
    <property type="match status" value="1"/>
</dbReference>
<dbReference type="InterPro" id="IPR001054">
    <property type="entry name" value="A/G_cyclase"/>
</dbReference>
<dbReference type="SMART" id="SM00065">
    <property type="entry name" value="GAF"/>
    <property type="match status" value="1"/>
</dbReference>
<dbReference type="InterPro" id="IPR003018">
    <property type="entry name" value="GAF"/>
</dbReference>
<dbReference type="eggNOG" id="COG2114">
    <property type="taxonomic scope" value="Bacteria"/>
</dbReference>
<reference evidence="2 3" key="1">
    <citation type="journal article" date="2015" name="PeerJ">
        <title>First genomic representation of candidate bacterial phylum KSB3 points to enhanced environmental sensing as a trigger of wastewater bulking.</title>
        <authorList>
            <person name="Sekiguchi Y."/>
            <person name="Ohashi A."/>
            <person name="Parks D.H."/>
            <person name="Yamauchi T."/>
            <person name="Tyson G.W."/>
            <person name="Hugenholtz P."/>
        </authorList>
    </citation>
    <scope>NUCLEOTIDE SEQUENCE [LARGE SCALE GENOMIC DNA]</scope>
</reference>
<dbReference type="Pfam" id="PF01590">
    <property type="entry name" value="GAF"/>
    <property type="match status" value="1"/>
</dbReference>
<dbReference type="GO" id="GO:0004016">
    <property type="term" value="F:adenylate cyclase activity"/>
    <property type="evidence" value="ECO:0007669"/>
    <property type="project" value="UniProtKB-ARBA"/>
</dbReference>
<dbReference type="InterPro" id="IPR050697">
    <property type="entry name" value="Adenylyl/Guanylyl_Cyclase_3/4"/>
</dbReference>
<evidence type="ECO:0000313" key="3">
    <source>
        <dbReference type="Proteomes" id="UP000030661"/>
    </source>
</evidence>
<dbReference type="CDD" id="cd07302">
    <property type="entry name" value="CHD"/>
    <property type="match status" value="1"/>
</dbReference>
<accession>A0A081CAY7</accession>
<dbReference type="InterPro" id="IPR029016">
    <property type="entry name" value="GAF-like_dom_sf"/>
</dbReference>
<feature type="domain" description="Guanylate cyclase" evidence="1">
    <location>
        <begin position="267"/>
        <end position="399"/>
    </location>
</feature>
<dbReference type="STRING" id="1499967.U27_02571"/>
<dbReference type="EMBL" id="DF820482">
    <property type="protein sequence ID" value="GAK61742.1"/>
    <property type="molecule type" value="Genomic_DNA"/>
</dbReference>